<evidence type="ECO:0000313" key="1">
    <source>
        <dbReference type="EMBL" id="KAJ9559917.1"/>
    </source>
</evidence>
<accession>A0AA38TYC7</accession>
<comment type="caution">
    <text evidence="1">The sequence shown here is derived from an EMBL/GenBank/DDBJ whole genome shotgun (WGS) entry which is preliminary data.</text>
</comment>
<evidence type="ECO:0000313" key="2">
    <source>
        <dbReference type="Proteomes" id="UP001172457"/>
    </source>
</evidence>
<gene>
    <name evidence="1" type="ORF">OSB04_005077</name>
</gene>
<name>A0AA38TYC7_9ASTR</name>
<keyword evidence="2" id="KW-1185">Reference proteome</keyword>
<dbReference type="AlphaFoldDB" id="A0AA38TYC7"/>
<protein>
    <submittedName>
        <fullName evidence="1">Uncharacterized protein</fullName>
    </submittedName>
</protein>
<organism evidence="1 2">
    <name type="scientific">Centaurea solstitialis</name>
    <name type="common">yellow star-thistle</name>
    <dbReference type="NCBI Taxonomy" id="347529"/>
    <lineage>
        <taxon>Eukaryota</taxon>
        <taxon>Viridiplantae</taxon>
        <taxon>Streptophyta</taxon>
        <taxon>Embryophyta</taxon>
        <taxon>Tracheophyta</taxon>
        <taxon>Spermatophyta</taxon>
        <taxon>Magnoliopsida</taxon>
        <taxon>eudicotyledons</taxon>
        <taxon>Gunneridae</taxon>
        <taxon>Pentapetalae</taxon>
        <taxon>asterids</taxon>
        <taxon>campanulids</taxon>
        <taxon>Asterales</taxon>
        <taxon>Asteraceae</taxon>
        <taxon>Carduoideae</taxon>
        <taxon>Cardueae</taxon>
        <taxon>Centaureinae</taxon>
        <taxon>Centaurea</taxon>
    </lineage>
</organism>
<sequence>MDVKTSFLNGHLEIAFRSTGLARRRLDKTFSRFGGNMVEFFLGWLTSIVDDRGQIECEKGKELRTTFALIPYRGNCVLGSPINRRRGINFPFGLVSSWSPHHSSAMLSVGATIPSLKLLVAQIGKLVQLQLETHVLLV</sequence>
<proteinExistence type="predicted"/>
<dbReference type="Proteomes" id="UP001172457">
    <property type="component" value="Chromosome 2"/>
</dbReference>
<reference evidence="1" key="1">
    <citation type="submission" date="2023-03" db="EMBL/GenBank/DDBJ databases">
        <title>Chromosome-scale reference genome and RAD-based genetic map of yellow starthistle (Centaurea solstitialis) reveal putative structural variation and QTLs associated with invader traits.</title>
        <authorList>
            <person name="Reatini B."/>
            <person name="Cang F.A."/>
            <person name="Jiang Q."/>
            <person name="Mckibben M.T.W."/>
            <person name="Barker M.S."/>
            <person name="Rieseberg L.H."/>
            <person name="Dlugosch K.M."/>
        </authorList>
    </citation>
    <scope>NUCLEOTIDE SEQUENCE</scope>
    <source>
        <strain evidence="1">CAN-66</strain>
        <tissue evidence="1">Leaf</tissue>
    </source>
</reference>
<dbReference type="EMBL" id="JARYMX010000002">
    <property type="protein sequence ID" value="KAJ9559917.1"/>
    <property type="molecule type" value="Genomic_DNA"/>
</dbReference>